<evidence type="ECO:0000256" key="3">
    <source>
        <dbReference type="ARBA" id="ARBA00004653"/>
    </source>
</evidence>
<dbReference type="GO" id="GO:0006612">
    <property type="term" value="P:protein targeting to membrane"/>
    <property type="evidence" value="ECO:0007669"/>
    <property type="project" value="TreeGrafter"/>
</dbReference>
<comment type="catalytic activity">
    <reaction evidence="15">
        <text>L-cysteinyl-[protein] + hexadecanoyl-CoA = S-hexadecanoyl-L-cysteinyl-[protein] + CoA</text>
        <dbReference type="Rhea" id="RHEA:36683"/>
        <dbReference type="Rhea" id="RHEA-COMP:10131"/>
        <dbReference type="Rhea" id="RHEA-COMP:11032"/>
        <dbReference type="ChEBI" id="CHEBI:29950"/>
        <dbReference type="ChEBI" id="CHEBI:57287"/>
        <dbReference type="ChEBI" id="CHEBI:57379"/>
        <dbReference type="ChEBI" id="CHEBI:74151"/>
        <dbReference type="EC" id="2.3.1.225"/>
    </reaction>
    <physiologicalReaction direction="left-to-right" evidence="15">
        <dbReference type="Rhea" id="RHEA:36684"/>
    </physiologicalReaction>
</comment>
<keyword evidence="13" id="KW-0449">Lipoprotein</keyword>
<evidence type="ECO:0000256" key="2">
    <source>
        <dbReference type="ARBA" id="ARBA00004651"/>
    </source>
</evidence>
<keyword evidence="19" id="KW-1185">Reference proteome</keyword>
<evidence type="ECO:0000256" key="15">
    <source>
        <dbReference type="ARBA" id="ARBA00047790"/>
    </source>
</evidence>
<dbReference type="EMBL" id="BFAA01008983">
    <property type="protein sequence ID" value="GCB77430.1"/>
    <property type="molecule type" value="Genomic_DNA"/>
</dbReference>
<dbReference type="OrthoDB" id="331948at2759"/>
<feature type="transmembrane region" description="Helical" evidence="16">
    <location>
        <begin position="69"/>
        <end position="87"/>
    </location>
</feature>
<dbReference type="OMA" id="FARISHH"/>
<protein>
    <recommendedName>
        <fullName evidence="16">Palmitoyltransferase</fullName>
        <ecNumber evidence="16">2.3.1.225</ecNumber>
    </recommendedName>
</protein>
<evidence type="ECO:0000256" key="9">
    <source>
        <dbReference type="ARBA" id="ARBA00022989"/>
    </source>
</evidence>
<evidence type="ECO:0000256" key="10">
    <source>
        <dbReference type="ARBA" id="ARBA00023034"/>
    </source>
</evidence>
<dbReference type="PROSITE" id="PS50216">
    <property type="entry name" value="DHHC"/>
    <property type="match status" value="1"/>
</dbReference>
<feature type="transmembrane region" description="Helical" evidence="16">
    <location>
        <begin position="6"/>
        <end position="24"/>
    </location>
</feature>
<evidence type="ECO:0000313" key="19">
    <source>
        <dbReference type="Proteomes" id="UP000288216"/>
    </source>
</evidence>
<evidence type="ECO:0000256" key="6">
    <source>
        <dbReference type="ARBA" id="ARBA00022679"/>
    </source>
</evidence>
<keyword evidence="14 16" id="KW-0012">Acyltransferase</keyword>
<dbReference type="PANTHER" id="PTHR22883:SF466">
    <property type="entry name" value="PALMITOYLTRANSFERASE ZDHHC4"/>
    <property type="match status" value="1"/>
</dbReference>
<dbReference type="GO" id="GO:0005789">
    <property type="term" value="C:endoplasmic reticulum membrane"/>
    <property type="evidence" value="ECO:0007669"/>
    <property type="project" value="UniProtKB-SubCell"/>
</dbReference>
<evidence type="ECO:0000256" key="5">
    <source>
        <dbReference type="ARBA" id="ARBA00022475"/>
    </source>
</evidence>
<dbReference type="GO" id="GO:0019706">
    <property type="term" value="F:protein-cysteine S-palmitoyltransferase activity"/>
    <property type="evidence" value="ECO:0007669"/>
    <property type="project" value="UniProtKB-EC"/>
</dbReference>
<reference evidence="18 19" key="1">
    <citation type="journal article" date="2018" name="Nat. Ecol. Evol.">
        <title>Shark genomes provide insights into elasmobranch evolution and the origin of vertebrates.</title>
        <authorList>
            <person name="Hara Y"/>
            <person name="Yamaguchi K"/>
            <person name="Onimaru K"/>
            <person name="Kadota M"/>
            <person name="Koyanagi M"/>
            <person name="Keeley SD"/>
            <person name="Tatsumi K"/>
            <person name="Tanaka K"/>
            <person name="Motone F"/>
            <person name="Kageyama Y"/>
            <person name="Nozu R"/>
            <person name="Adachi N"/>
            <person name="Nishimura O"/>
            <person name="Nakagawa R"/>
            <person name="Tanegashima C"/>
            <person name="Kiyatake I"/>
            <person name="Matsumoto R"/>
            <person name="Murakumo K"/>
            <person name="Nishida K"/>
            <person name="Terakita A"/>
            <person name="Kuratani S"/>
            <person name="Sato K"/>
            <person name="Hyodo S Kuraku.S."/>
        </authorList>
    </citation>
    <scope>NUCLEOTIDE SEQUENCE [LARGE SCALE GENOMIC DNA]</scope>
</reference>
<comment type="domain">
    <text evidence="16">The DHHC domain is required for palmitoyltransferase activity.</text>
</comment>
<evidence type="ECO:0000256" key="7">
    <source>
        <dbReference type="ARBA" id="ARBA00022692"/>
    </source>
</evidence>
<evidence type="ECO:0000256" key="8">
    <source>
        <dbReference type="ARBA" id="ARBA00022824"/>
    </source>
</evidence>
<sequence>MDFLILFLIYLAVCISCMVVAIKFSRQSQECFARISHHVTRVIAPVIPQRLQIIVQLILHRLIRQRSSFFLVLHLVLEIAVYGEYSWEVFPYSLELGFRHSILLLPYILVLGKMYFFYLCCTKDPGTISPSNHKQLLKVYMYDGNLYQQSHVCTTCKLAKPARSKHCRVCNRCIHRFDHHCVWVNNCIGALNIRYFLLYLVTLSGMAAAVGSVTISFLVQVALMSNLHQAMYVNADGEQVPVGILYIVQRLFLTFPRILFMLGFTLLTFFLLAGYTAFHFYLVMTNQTSNEWYKHMNSCQCHMDNSRSDKHMWGNIYHRGIITNVKEIISPERRNRKKIR</sequence>
<keyword evidence="5" id="KW-1003">Cell membrane</keyword>
<gene>
    <name evidence="18" type="ORF">scyTo_0015664</name>
</gene>
<dbReference type="Pfam" id="PF01529">
    <property type="entry name" value="DHHC"/>
    <property type="match status" value="1"/>
</dbReference>
<keyword evidence="12" id="KW-0564">Palmitate</keyword>
<evidence type="ECO:0000256" key="13">
    <source>
        <dbReference type="ARBA" id="ARBA00023288"/>
    </source>
</evidence>
<dbReference type="AlphaFoldDB" id="A0A401PWC3"/>
<dbReference type="PANTHER" id="PTHR22883">
    <property type="entry name" value="ZINC FINGER DHHC DOMAIN CONTAINING PROTEIN"/>
    <property type="match status" value="1"/>
</dbReference>
<evidence type="ECO:0000256" key="12">
    <source>
        <dbReference type="ARBA" id="ARBA00023139"/>
    </source>
</evidence>
<proteinExistence type="inferred from homology"/>
<feature type="domain" description="Palmitoyltransferase DHHC" evidence="17">
    <location>
        <begin position="148"/>
        <end position="295"/>
    </location>
</feature>
<keyword evidence="7 16" id="KW-0812">Transmembrane</keyword>
<keyword evidence="6 16" id="KW-0808">Transferase</keyword>
<dbReference type="Proteomes" id="UP000288216">
    <property type="component" value="Unassembled WGS sequence"/>
</dbReference>
<dbReference type="GO" id="GO:0005886">
    <property type="term" value="C:plasma membrane"/>
    <property type="evidence" value="ECO:0007669"/>
    <property type="project" value="UniProtKB-SubCell"/>
</dbReference>
<evidence type="ECO:0000256" key="4">
    <source>
        <dbReference type="ARBA" id="ARBA00008574"/>
    </source>
</evidence>
<dbReference type="GO" id="GO:0000139">
    <property type="term" value="C:Golgi membrane"/>
    <property type="evidence" value="ECO:0007669"/>
    <property type="project" value="UniProtKB-SubCell"/>
</dbReference>
<evidence type="ECO:0000256" key="16">
    <source>
        <dbReference type="RuleBase" id="RU079119"/>
    </source>
</evidence>
<feature type="transmembrane region" description="Helical" evidence="16">
    <location>
        <begin position="196"/>
        <end position="223"/>
    </location>
</feature>
<evidence type="ECO:0000256" key="14">
    <source>
        <dbReference type="ARBA" id="ARBA00023315"/>
    </source>
</evidence>
<comment type="caution">
    <text evidence="18">The sequence shown here is derived from an EMBL/GenBank/DDBJ whole genome shotgun (WGS) entry which is preliminary data.</text>
</comment>
<dbReference type="InterPro" id="IPR039859">
    <property type="entry name" value="PFA4/ZDH16/20/ERF2-like"/>
</dbReference>
<evidence type="ECO:0000256" key="11">
    <source>
        <dbReference type="ARBA" id="ARBA00023136"/>
    </source>
</evidence>
<evidence type="ECO:0000256" key="1">
    <source>
        <dbReference type="ARBA" id="ARBA00004477"/>
    </source>
</evidence>
<feature type="transmembrane region" description="Helical" evidence="16">
    <location>
        <begin position="258"/>
        <end position="284"/>
    </location>
</feature>
<keyword evidence="11 16" id="KW-0472">Membrane</keyword>
<dbReference type="InterPro" id="IPR001594">
    <property type="entry name" value="Palmitoyltrfase_DHHC"/>
</dbReference>
<dbReference type="EC" id="2.3.1.225" evidence="16"/>
<keyword evidence="10" id="KW-0333">Golgi apparatus</keyword>
<keyword evidence="8" id="KW-0256">Endoplasmic reticulum</keyword>
<evidence type="ECO:0000259" key="17">
    <source>
        <dbReference type="Pfam" id="PF01529"/>
    </source>
</evidence>
<keyword evidence="9 16" id="KW-1133">Transmembrane helix</keyword>
<accession>A0A401PWC3</accession>
<comment type="similarity">
    <text evidence="4 16">Belongs to the DHHC palmitoyltransferase family.</text>
</comment>
<dbReference type="STRING" id="75743.A0A401PWC3"/>
<comment type="subcellular location">
    <subcellularLocation>
        <location evidence="2">Cell membrane</location>
        <topology evidence="2">Multi-pass membrane protein</topology>
    </subcellularLocation>
    <subcellularLocation>
        <location evidence="1">Endoplasmic reticulum membrane</location>
        <topology evidence="1">Multi-pass membrane protein</topology>
    </subcellularLocation>
    <subcellularLocation>
        <location evidence="3">Golgi apparatus membrane</location>
        <topology evidence="3">Multi-pass membrane protein</topology>
    </subcellularLocation>
</comment>
<organism evidence="18 19">
    <name type="scientific">Scyliorhinus torazame</name>
    <name type="common">Cloudy catshark</name>
    <name type="synonym">Catulus torazame</name>
    <dbReference type="NCBI Taxonomy" id="75743"/>
    <lineage>
        <taxon>Eukaryota</taxon>
        <taxon>Metazoa</taxon>
        <taxon>Chordata</taxon>
        <taxon>Craniata</taxon>
        <taxon>Vertebrata</taxon>
        <taxon>Chondrichthyes</taxon>
        <taxon>Elasmobranchii</taxon>
        <taxon>Galeomorphii</taxon>
        <taxon>Galeoidea</taxon>
        <taxon>Carcharhiniformes</taxon>
        <taxon>Scyliorhinidae</taxon>
        <taxon>Scyliorhinus</taxon>
    </lineage>
</organism>
<evidence type="ECO:0000313" key="18">
    <source>
        <dbReference type="EMBL" id="GCB77430.1"/>
    </source>
</evidence>
<feature type="transmembrane region" description="Helical" evidence="16">
    <location>
        <begin position="102"/>
        <end position="121"/>
    </location>
</feature>
<name>A0A401PWC3_SCYTO</name>